<keyword evidence="8" id="KW-0472">Membrane</keyword>
<evidence type="ECO:0000256" key="9">
    <source>
        <dbReference type="SAM" id="SignalP"/>
    </source>
</evidence>
<dbReference type="InterPro" id="IPR013328">
    <property type="entry name" value="6PGD_dom2"/>
</dbReference>
<dbReference type="Proteomes" id="UP000070133">
    <property type="component" value="Unassembled WGS sequence"/>
</dbReference>
<keyword evidence="5" id="KW-0560">Oxidoreductase</keyword>
<evidence type="ECO:0000256" key="5">
    <source>
        <dbReference type="ARBA" id="ARBA00023002"/>
    </source>
</evidence>
<feature type="compositionally biased region" description="Basic and acidic residues" evidence="7">
    <location>
        <begin position="278"/>
        <end position="293"/>
    </location>
</feature>
<dbReference type="Gene3D" id="1.10.1040.10">
    <property type="entry name" value="N-(1-d-carboxylethyl)-l-norvaline Dehydrogenase, domain 2"/>
    <property type="match status" value="1"/>
</dbReference>
<dbReference type="EC" id="1.1.1.169" evidence="2"/>
<dbReference type="OrthoDB" id="73846at2759"/>
<dbReference type="STRING" id="321146.A0A139H9G5"/>
<dbReference type="Pfam" id="PF08546">
    <property type="entry name" value="ApbA_C"/>
    <property type="match status" value="1"/>
</dbReference>
<feature type="compositionally biased region" description="Polar residues" evidence="7">
    <location>
        <begin position="160"/>
        <end position="169"/>
    </location>
</feature>
<evidence type="ECO:0000256" key="2">
    <source>
        <dbReference type="ARBA" id="ARBA00013014"/>
    </source>
</evidence>
<dbReference type="Gene3D" id="3.40.50.720">
    <property type="entry name" value="NAD(P)-binding Rossmann-like Domain"/>
    <property type="match status" value="1"/>
</dbReference>
<reference evidence="13 14" key="1">
    <citation type="submission" date="2015-07" db="EMBL/GenBank/DDBJ databases">
        <title>Comparative genomics of the Sigatoka disease complex on banana suggests a link between parallel evolutionary changes in Pseudocercospora fijiensis and Pseudocercospora eumusae and increased virulence on the banana host.</title>
        <authorList>
            <person name="Chang T.-C."/>
            <person name="Salvucci A."/>
            <person name="Crous P.W."/>
            <person name="Stergiopoulos I."/>
        </authorList>
    </citation>
    <scope>NUCLEOTIDE SEQUENCE [LARGE SCALE GENOMIC DNA]</scope>
    <source>
        <strain evidence="13 14">CBS 114824</strain>
    </source>
</reference>
<dbReference type="GO" id="GO:0008677">
    <property type="term" value="F:2-dehydropantoate 2-reductase activity"/>
    <property type="evidence" value="ECO:0007669"/>
    <property type="project" value="UniProtKB-EC"/>
</dbReference>
<evidence type="ECO:0000259" key="12">
    <source>
        <dbReference type="Pfam" id="PF10342"/>
    </source>
</evidence>
<dbReference type="InterPro" id="IPR018466">
    <property type="entry name" value="Kre9/Knh1-like_N"/>
</dbReference>
<comment type="similarity">
    <text evidence="1">Belongs to the ketopantoate reductase family.</text>
</comment>
<sequence length="855" mass="92889">MRSHQYPNFSFISLLLSLLLNNAWATGVTITSPAGGGTWPAGPITVKWEDGGGMPNMAQLTTYLLELLVGGNLPSNSKVIATLGGGHGKIRDGSVEANIAADVAQSIENGFYLRMTSNTSNGNQVINYSNRFTLINLNGTTDAPYLDGAKAVAGMNDVPSSQYNQITRPSTTSDSPSSSASATATATTTTTATATSQPSSDAGLTTGVKVGIGVGACLALIGVISLFGWAYVFWRHKKRKQQQHTQHPLNSARVSKYGTGVFLGNKVELPTDNNAESSRSRLELSPTDERYEAHGSANAVEAARASIYELEGDWSGWEAGNGRRRTCSLGSIKVGRAASTETFCTLQQHLIVPIRNRTRNKIDLTQKRTYAQSTEAEEKLRQKQESEVRKAMSAADIQYAPQKDVPSKRIHILGTGSIGKLVAHALRGIHDPPPVTLLLHRAQLLSAWNSGKKVITVQDGDDVIARGGFDVEFSPPFRRQHGVVVEDGSPEVWDVADQTGMKPHEVANLIQQQRKEAGEESSSASGSRSVLTNDPNYRKRSSDEAISDEPIYNLIVTTKTPRTIAALLSVKHRITKETTVCFLQNGMGIVEQANKEVFPDESTRPSYIQGIISHGANVPPSKAEEDPFFVVHAGHGTVQLGAIPRRTTGWREDATPSGFGTENAGKLSDTQLDNEVSPTGRYIIRTLTRTAILAAVAFTPIELLQLQLEKLAINSVLNPMTALLDNRNGTVLYNFALSRVMRLLLAETSLVIRSLPELRGLPNVPHRFASDRLESLVVAVANKTRDNISSMLADVRGGTPTEVEYINGYIVKRGEELGIKPVVNYSFMQMVIGKQFMVKRELSDEVPQVMDHNRE</sequence>
<evidence type="ECO:0000259" key="10">
    <source>
        <dbReference type="Pfam" id="PF02558"/>
    </source>
</evidence>
<dbReference type="InterPro" id="IPR050838">
    <property type="entry name" value="Ketopantoate_reductase"/>
</dbReference>
<keyword evidence="8" id="KW-1133">Transmembrane helix</keyword>
<dbReference type="InterPro" id="IPR003710">
    <property type="entry name" value="ApbA"/>
</dbReference>
<evidence type="ECO:0000313" key="13">
    <source>
        <dbReference type="EMBL" id="KXS99085.1"/>
    </source>
</evidence>
<feature type="transmembrane region" description="Helical" evidence="8">
    <location>
        <begin position="210"/>
        <end position="234"/>
    </location>
</feature>
<protein>
    <recommendedName>
        <fullName evidence="2">2-dehydropantoate 2-reductase</fullName>
        <ecNumber evidence="2">1.1.1.169</ecNumber>
    </recommendedName>
    <alternativeName>
        <fullName evidence="6">Ketopantoate reductase</fullName>
    </alternativeName>
</protein>
<feature type="signal peptide" evidence="9">
    <location>
        <begin position="1"/>
        <end position="25"/>
    </location>
</feature>
<feature type="domain" description="Yeast cell wall synthesis Kre9/Knh1-like N-terminal" evidence="12">
    <location>
        <begin position="32"/>
        <end position="134"/>
    </location>
</feature>
<feature type="domain" description="Ketopantoate reductase N-terminal" evidence="10">
    <location>
        <begin position="534"/>
        <end position="644"/>
    </location>
</feature>
<feature type="domain" description="Ketopantoate reductase C-terminal" evidence="11">
    <location>
        <begin position="703"/>
        <end position="834"/>
    </location>
</feature>
<dbReference type="NCBIfam" id="TIGR00745">
    <property type="entry name" value="apbA_panE"/>
    <property type="match status" value="1"/>
</dbReference>
<organism evidence="13 14">
    <name type="scientific">Pseudocercospora eumusae</name>
    <dbReference type="NCBI Taxonomy" id="321146"/>
    <lineage>
        <taxon>Eukaryota</taxon>
        <taxon>Fungi</taxon>
        <taxon>Dikarya</taxon>
        <taxon>Ascomycota</taxon>
        <taxon>Pezizomycotina</taxon>
        <taxon>Dothideomycetes</taxon>
        <taxon>Dothideomycetidae</taxon>
        <taxon>Mycosphaerellales</taxon>
        <taxon>Mycosphaerellaceae</taxon>
        <taxon>Pseudocercospora</taxon>
    </lineage>
</organism>
<dbReference type="PANTHER" id="PTHR43765">
    <property type="entry name" value="2-DEHYDROPANTOATE 2-REDUCTASE-RELATED"/>
    <property type="match status" value="1"/>
</dbReference>
<dbReference type="Pfam" id="PF02558">
    <property type="entry name" value="ApbA"/>
    <property type="match status" value="1"/>
</dbReference>
<feature type="region of interest" description="Disordered" evidence="7">
    <location>
        <begin position="268"/>
        <end position="295"/>
    </location>
</feature>
<dbReference type="PANTHER" id="PTHR43765:SF2">
    <property type="entry name" value="2-DEHYDROPANTOATE 2-REDUCTASE"/>
    <property type="match status" value="1"/>
</dbReference>
<proteinExistence type="inferred from homology"/>
<dbReference type="InterPro" id="IPR013752">
    <property type="entry name" value="KPA_reductase"/>
</dbReference>
<evidence type="ECO:0000256" key="6">
    <source>
        <dbReference type="ARBA" id="ARBA00032024"/>
    </source>
</evidence>
<feature type="region of interest" description="Disordered" evidence="7">
    <location>
        <begin position="160"/>
        <end position="203"/>
    </location>
</feature>
<dbReference type="SUPFAM" id="SSF48179">
    <property type="entry name" value="6-phosphogluconate dehydrogenase C-terminal domain-like"/>
    <property type="match status" value="1"/>
</dbReference>
<dbReference type="GO" id="GO:0015940">
    <property type="term" value="P:pantothenate biosynthetic process"/>
    <property type="evidence" value="ECO:0007669"/>
    <property type="project" value="InterPro"/>
</dbReference>
<feature type="compositionally biased region" description="Low complexity" evidence="7">
    <location>
        <begin position="170"/>
        <end position="202"/>
    </location>
</feature>
<evidence type="ECO:0000256" key="3">
    <source>
        <dbReference type="ARBA" id="ARBA00022729"/>
    </source>
</evidence>
<name>A0A139H9G5_9PEZI</name>
<dbReference type="InterPro" id="IPR013332">
    <property type="entry name" value="KPR_N"/>
</dbReference>
<dbReference type="AlphaFoldDB" id="A0A139H9G5"/>
<evidence type="ECO:0000256" key="8">
    <source>
        <dbReference type="SAM" id="Phobius"/>
    </source>
</evidence>
<feature type="region of interest" description="Disordered" evidence="7">
    <location>
        <begin position="512"/>
        <end position="543"/>
    </location>
</feature>
<evidence type="ECO:0000256" key="1">
    <source>
        <dbReference type="ARBA" id="ARBA00007870"/>
    </source>
</evidence>
<dbReference type="InterPro" id="IPR008927">
    <property type="entry name" value="6-PGluconate_DH-like_C_sf"/>
</dbReference>
<dbReference type="InterPro" id="IPR036291">
    <property type="entry name" value="NAD(P)-bd_dom_sf"/>
</dbReference>
<keyword evidence="4" id="KW-0521">NADP</keyword>
<evidence type="ECO:0000256" key="4">
    <source>
        <dbReference type="ARBA" id="ARBA00022857"/>
    </source>
</evidence>
<dbReference type="GO" id="GO:0005739">
    <property type="term" value="C:mitochondrion"/>
    <property type="evidence" value="ECO:0007669"/>
    <property type="project" value="TreeGrafter"/>
</dbReference>
<evidence type="ECO:0000313" key="14">
    <source>
        <dbReference type="Proteomes" id="UP000070133"/>
    </source>
</evidence>
<comment type="caution">
    <text evidence="13">The sequence shown here is derived from an EMBL/GenBank/DDBJ whole genome shotgun (WGS) entry which is preliminary data.</text>
</comment>
<evidence type="ECO:0000259" key="11">
    <source>
        <dbReference type="Pfam" id="PF08546"/>
    </source>
</evidence>
<accession>A0A139H9G5</accession>
<gene>
    <name evidence="13" type="ORF">AC578_3506</name>
</gene>
<dbReference type="Pfam" id="PF10342">
    <property type="entry name" value="Kre9_KNH"/>
    <property type="match status" value="1"/>
</dbReference>
<feature type="chain" id="PRO_5007806388" description="2-dehydropantoate 2-reductase" evidence="9">
    <location>
        <begin position="26"/>
        <end position="855"/>
    </location>
</feature>
<keyword evidence="3 9" id="KW-0732">Signal</keyword>
<evidence type="ECO:0000256" key="7">
    <source>
        <dbReference type="SAM" id="MobiDB-lite"/>
    </source>
</evidence>
<dbReference type="GO" id="GO:0050661">
    <property type="term" value="F:NADP binding"/>
    <property type="evidence" value="ECO:0007669"/>
    <property type="project" value="TreeGrafter"/>
</dbReference>
<dbReference type="EMBL" id="LFZN01000099">
    <property type="protein sequence ID" value="KXS99085.1"/>
    <property type="molecule type" value="Genomic_DNA"/>
</dbReference>
<keyword evidence="8" id="KW-0812">Transmembrane</keyword>
<keyword evidence="14" id="KW-1185">Reference proteome</keyword>
<dbReference type="SUPFAM" id="SSF51735">
    <property type="entry name" value="NAD(P)-binding Rossmann-fold domains"/>
    <property type="match status" value="1"/>
</dbReference>